<keyword evidence="3" id="KW-1185">Reference proteome</keyword>
<sequence length="65" mass="7287">MSYLRIWIWATFAFVLCAGMLTLGYFNIEGTLPATPPVYVETWAGFMGFVTVAAAGVKWLSNYRD</sequence>
<feature type="transmembrane region" description="Helical" evidence="1">
    <location>
        <begin position="38"/>
        <end position="60"/>
    </location>
</feature>
<accession>A0ABV0M8Z1</accession>
<keyword evidence="1" id="KW-0812">Transmembrane</keyword>
<evidence type="ECO:0000313" key="2">
    <source>
        <dbReference type="EMBL" id="MEQ1407525.1"/>
    </source>
</evidence>
<gene>
    <name evidence="2" type="ORF">ABK249_21620</name>
</gene>
<comment type="caution">
    <text evidence="2">The sequence shown here is derived from an EMBL/GenBank/DDBJ whole genome shotgun (WGS) entry which is preliminary data.</text>
</comment>
<proteinExistence type="predicted"/>
<protein>
    <submittedName>
        <fullName evidence="2">Uncharacterized protein</fullName>
    </submittedName>
</protein>
<dbReference type="Proteomes" id="UP001496627">
    <property type="component" value="Unassembled WGS sequence"/>
</dbReference>
<keyword evidence="1" id="KW-1133">Transmembrane helix</keyword>
<evidence type="ECO:0000313" key="3">
    <source>
        <dbReference type="Proteomes" id="UP001496627"/>
    </source>
</evidence>
<organism evidence="2 3">
    <name type="scientific">Neorhizobium phenanthreniclasticum</name>
    <dbReference type="NCBI Taxonomy" id="3157917"/>
    <lineage>
        <taxon>Bacteria</taxon>
        <taxon>Pseudomonadati</taxon>
        <taxon>Pseudomonadota</taxon>
        <taxon>Alphaproteobacteria</taxon>
        <taxon>Hyphomicrobiales</taxon>
        <taxon>Rhizobiaceae</taxon>
        <taxon>Rhizobium/Agrobacterium group</taxon>
        <taxon>Neorhizobium</taxon>
    </lineage>
</organism>
<dbReference type="RefSeq" id="WP_037157459.1">
    <property type="nucleotide sequence ID" value="NZ_JBEAAL010000019.1"/>
</dbReference>
<reference evidence="2 3" key="1">
    <citation type="submission" date="2024-05" db="EMBL/GenBank/DDBJ databases">
        <title>Neorhizobium sp. Rsf11, a plant growth promoting and heavy metal resistant PAH-degrader.</title>
        <authorList>
            <person name="Golubev S.N."/>
            <person name="Muratova A.Y."/>
            <person name="Markelova M.I."/>
        </authorList>
    </citation>
    <scope>NUCLEOTIDE SEQUENCE [LARGE SCALE GENOMIC DNA]</scope>
    <source>
        <strain evidence="2 3">Rsf11</strain>
    </source>
</reference>
<name>A0ABV0M8Z1_9HYPH</name>
<evidence type="ECO:0000256" key="1">
    <source>
        <dbReference type="SAM" id="Phobius"/>
    </source>
</evidence>
<keyword evidence="1" id="KW-0472">Membrane</keyword>
<feature type="transmembrane region" description="Helical" evidence="1">
    <location>
        <begin position="6"/>
        <end position="26"/>
    </location>
</feature>
<dbReference type="EMBL" id="JBEAAL010000019">
    <property type="protein sequence ID" value="MEQ1407525.1"/>
    <property type="molecule type" value="Genomic_DNA"/>
</dbReference>